<gene>
    <name evidence="1" type="ORF">C4532_15710</name>
</gene>
<sequence length="300" mass="35089">MKEEGSVRVDSLRHGLFAFLRQKQWWYFEGLDTEQGLYFVFLALELAPLSYVALKVIDYRNGLRWTEEHQGRFRAAPGDRVDVTAEGVWGHVRFSGQAESQWEIDVKTRDVVAKLIQKPQAERHRNWLLTRHIDYTITQFIMNRTEGNIQISGKERPFQGYGYHEHNWGVQPRHSRASWLHYWAPDMAGIVLDCHYDAGVAHHYTYFWRNGQGSYLSSPAQFTFHPSDLTTPWAIMSPDLELHIKPIYTHRTRVKLPPVLAYINIDYYEQLVEVRGAATLHGEQIQIDGMGKYDHNFNAW</sequence>
<dbReference type="Pfam" id="PF10974">
    <property type="entry name" value="DUF2804"/>
    <property type="match status" value="1"/>
</dbReference>
<dbReference type="EMBL" id="QZKI01000112">
    <property type="protein sequence ID" value="RJP66711.1"/>
    <property type="molecule type" value="Genomic_DNA"/>
</dbReference>
<dbReference type="AlphaFoldDB" id="A0A419ESR3"/>
<evidence type="ECO:0000313" key="1">
    <source>
        <dbReference type="EMBL" id="RJP66711.1"/>
    </source>
</evidence>
<dbReference type="Proteomes" id="UP000285961">
    <property type="component" value="Unassembled WGS sequence"/>
</dbReference>
<reference evidence="1 2" key="1">
    <citation type="journal article" date="2017" name="ISME J.">
        <title>Energy and carbon metabolisms in a deep terrestrial subsurface fluid microbial community.</title>
        <authorList>
            <person name="Momper L."/>
            <person name="Jungbluth S.P."/>
            <person name="Lee M.D."/>
            <person name="Amend J.P."/>
        </authorList>
    </citation>
    <scope>NUCLEOTIDE SEQUENCE [LARGE SCALE GENOMIC DNA]</scope>
    <source>
        <strain evidence="1">SURF_17</strain>
    </source>
</reference>
<protein>
    <submittedName>
        <fullName evidence="1">DUF2804 family protein</fullName>
    </submittedName>
</protein>
<proteinExistence type="predicted"/>
<comment type="caution">
    <text evidence="1">The sequence shown here is derived from an EMBL/GenBank/DDBJ whole genome shotgun (WGS) entry which is preliminary data.</text>
</comment>
<evidence type="ECO:0000313" key="2">
    <source>
        <dbReference type="Proteomes" id="UP000285961"/>
    </source>
</evidence>
<name>A0A419ESR3_9BACT</name>
<accession>A0A419ESR3</accession>
<dbReference type="InterPro" id="IPR021243">
    <property type="entry name" value="DUF2804"/>
</dbReference>
<organism evidence="1 2">
    <name type="scientific">Candidatus Abyssobacteria bacterium SURF_17</name>
    <dbReference type="NCBI Taxonomy" id="2093361"/>
    <lineage>
        <taxon>Bacteria</taxon>
        <taxon>Pseudomonadati</taxon>
        <taxon>Candidatus Hydrogenedentota</taxon>
        <taxon>Candidatus Abyssobacteria</taxon>
    </lineage>
</organism>
<dbReference type="SUPFAM" id="SSF159245">
    <property type="entry name" value="AttH-like"/>
    <property type="match status" value="1"/>
</dbReference>